<dbReference type="InterPro" id="IPR011893">
    <property type="entry name" value="Selenoprotein_Rdx-typ"/>
</dbReference>
<reference evidence="2 3" key="1">
    <citation type="journal article" date="2019" name="Nat. Microbiol.">
        <title>Mediterranean grassland soil C-N compound turnover is dependent on rainfall and depth, and is mediated by genomically divergent microorganisms.</title>
        <authorList>
            <person name="Diamond S."/>
            <person name="Andeer P.F."/>
            <person name="Li Z."/>
            <person name="Crits-Christoph A."/>
            <person name="Burstein D."/>
            <person name="Anantharaman K."/>
            <person name="Lane K.R."/>
            <person name="Thomas B.C."/>
            <person name="Pan C."/>
            <person name="Northen T.R."/>
            <person name="Banfield J.F."/>
        </authorList>
    </citation>
    <scope>NUCLEOTIDE SEQUENCE [LARGE SCALE GENOMIC DNA]</scope>
    <source>
        <strain evidence="2">WS_9</strain>
    </source>
</reference>
<sequence>MAAELKQNFGAESTLVPGGGGVFDVSVDGKIIFSKKSVGRFPEPGEIVGMLQKK</sequence>
<proteinExistence type="predicted"/>
<keyword evidence="1" id="KW-0676">Redox-active center</keyword>
<gene>
    <name evidence="2" type="ORF">E6K79_11435</name>
</gene>
<evidence type="ECO:0000313" key="3">
    <source>
        <dbReference type="Proteomes" id="UP000317691"/>
    </source>
</evidence>
<organism evidence="2 3">
    <name type="scientific">Eiseniibacteriota bacterium</name>
    <dbReference type="NCBI Taxonomy" id="2212470"/>
    <lineage>
        <taxon>Bacteria</taxon>
        <taxon>Candidatus Eiseniibacteriota</taxon>
    </lineage>
</organism>
<dbReference type="InterPro" id="IPR036249">
    <property type="entry name" value="Thioredoxin-like_sf"/>
</dbReference>
<protein>
    <submittedName>
        <fullName evidence="2">SelT/SelW/SelH family protein</fullName>
    </submittedName>
</protein>
<accession>A0A538TGY9</accession>
<evidence type="ECO:0000256" key="1">
    <source>
        <dbReference type="ARBA" id="ARBA00023284"/>
    </source>
</evidence>
<comment type="caution">
    <text evidence="2">The sequence shown here is derived from an EMBL/GenBank/DDBJ whole genome shotgun (WGS) entry which is preliminary data.</text>
</comment>
<name>A0A538TGY9_UNCEI</name>
<dbReference type="NCBIfam" id="TIGR02174">
    <property type="entry name" value="CXXU_selWTH"/>
    <property type="match status" value="1"/>
</dbReference>
<dbReference type="SUPFAM" id="SSF52833">
    <property type="entry name" value="Thioredoxin-like"/>
    <property type="match status" value="1"/>
</dbReference>
<dbReference type="Gene3D" id="3.40.30.10">
    <property type="entry name" value="Glutaredoxin"/>
    <property type="match status" value="1"/>
</dbReference>
<dbReference type="AlphaFoldDB" id="A0A538TGY9"/>
<dbReference type="Pfam" id="PF10262">
    <property type="entry name" value="Rdx"/>
    <property type="match status" value="1"/>
</dbReference>
<evidence type="ECO:0000313" key="2">
    <source>
        <dbReference type="EMBL" id="TMQ62861.1"/>
    </source>
</evidence>
<dbReference type="Proteomes" id="UP000317691">
    <property type="component" value="Unassembled WGS sequence"/>
</dbReference>
<dbReference type="EMBL" id="VBOZ01000035">
    <property type="protein sequence ID" value="TMQ62861.1"/>
    <property type="molecule type" value="Genomic_DNA"/>
</dbReference>